<dbReference type="InterPro" id="IPR003593">
    <property type="entry name" value="AAA+_ATPase"/>
</dbReference>
<dbReference type="InterPro" id="IPR017871">
    <property type="entry name" value="ABC_transporter-like_CS"/>
</dbReference>
<dbReference type="EMBL" id="JBHTBF010000003">
    <property type="protein sequence ID" value="MFC7318342.1"/>
    <property type="molecule type" value="Genomic_DNA"/>
</dbReference>
<reference evidence="12 13" key="1">
    <citation type="journal article" date="2019" name="Int. J. Syst. Evol. Microbiol.">
        <title>The Global Catalogue of Microorganisms (GCM) 10K type strain sequencing project: providing services to taxonomists for standard genome sequencing and annotation.</title>
        <authorList>
            <consortium name="The Broad Institute Genomics Platform"/>
            <consortium name="The Broad Institute Genome Sequencing Center for Infectious Disease"/>
            <person name="Wu L."/>
            <person name="Ma J."/>
        </authorList>
    </citation>
    <scope>NUCLEOTIDE SEQUENCE [LARGE SCALE GENOMIC DNA]</scope>
    <source>
        <strain evidence="12 13">PSR21</strain>
    </source>
</reference>
<keyword evidence="7" id="KW-1278">Translocase</keyword>
<evidence type="ECO:0000256" key="10">
    <source>
        <dbReference type="SAM" id="MobiDB-lite"/>
    </source>
</evidence>
<dbReference type="PROSITE" id="PS00211">
    <property type="entry name" value="ABC_TRANSPORTER_1"/>
    <property type="match status" value="1"/>
</dbReference>
<evidence type="ECO:0000256" key="3">
    <source>
        <dbReference type="ARBA" id="ARBA00022448"/>
    </source>
</evidence>
<evidence type="ECO:0000313" key="12">
    <source>
        <dbReference type="EMBL" id="MFC7318342.1"/>
    </source>
</evidence>
<keyword evidence="6 12" id="KW-0067">ATP-binding</keyword>
<keyword evidence="8" id="KW-0472">Membrane</keyword>
<dbReference type="Proteomes" id="UP001596547">
    <property type="component" value="Unassembled WGS sequence"/>
</dbReference>
<organism evidence="12 13">
    <name type="scientific">Halomarina halobia</name>
    <dbReference type="NCBI Taxonomy" id="3033386"/>
    <lineage>
        <taxon>Archaea</taxon>
        <taxon>Methanobacteriati</taxon>
        <taxon>Methanobacteriota</taxon>
        <taxon>Stenosarchaea group</taxon>
        <taxon>Halobacteria</taxon>
        <taxon>Halobacteriales</taxon>
        <taxon>Natronomonadaceae</taxon>
        <taxon>Halomarina</taxon>
    </lineage>
</organism>
<evidence type="ECO:0000256" key="1">
    <source>
        <dbReference type="ARBA" id="ARBA00004236"/>
    </source>
</evidence>
<proteinExistence type="inferred from homology"/>
<dbReference type="InterPro" id="IPR003439">
    <property type="entry name" value="ABC_transporter-like_ATP-bd"/>
</dbReference>
<dbReference type="GO" id="GO:0005886">
    <property type="term" value="C:plasma membrane"/>
    <property type="evidence" value="ECO:0007669"/>
    <property type="project" value="UniProtKB-SubCell"/>
</dbReference>
<keyword evidence="4" id="KW-1003">Cell membrane</keyword>
<comment type="similarity">
    <text evidence="2">Belongs to the ABC transporter superfamily.</text>
</comment>
<dbReference type="PANTHER" id="PTHR43553">
    <property type="entry name" value="HEAVY METAL TRANSPORTER"/>
    <property type="match status" value="1"/>
</dbReference>
<accession>A0ABD6ADQ2</accession>
<dbReference type="PANTHER" id="PTHR43553:SF21">
    <property type="entry name" value="ABC TRANSPORTER ATP-BINDING PROTEIN MA_1418-RELATED"/>
    <property type="match status" value="1"/>
</dbReference>
<comment type="caution">
    <text evidence="12">The sequence shown here is derived from an EMBL/GenBank/DDBJ whole genome shotgun (WGS) entry which is preliminary data.</text>
</comment>
<evidence type="ECO:0000256" key="4">
    <source>
        <dbReference type="ARBA" id="ARBA00022475"/>
    </source>
</evidence>
<dbReference type="Pfam" id="PF00005">
    <property type="entry name" value="ABC_tran"/>
    <property type="match status" value="1"/>
</dbReference>
<keyword evidence="5" id="KW-0547">Nucleotide-binding</keyword>
<evidence type="ECO:0000256" key="8">
    <source>
        <dbReference type="ARBA" id="ARBA00023136"/>
    </source>
</evidence>
<dbReference type="AlphaFoldDB" id="A0ABD6ADQ2"/>
<protein>
    <submittedName>
        <fullName evidence="12">Energy-coupling factor ABC transporter ATP-binding protein</fullName>
    </submittedName>
</protein>
<keyword evidence="3" id="KW-0813">Transport</keyword>
<dbReference type="GeneID" id="79317481"/>
<evidence type="ECO:0000259" key="11">
    <source>
        <dbReference type="PROSITE" id="PS50893"/>
    </source>
</evidence>
<gene>
    <name evidence="12" type="ORF">ACFQPE_16300</name>
</gene>
<dbReference type="PROSITE" id="PS50893">
    <property type="entry name" value="ABC_TRANSPORTER_2"/>
    <property type="match status" value="1"/>
</dbReference>
<dbReference type="SUPFAM" id="SSF52540">
    <property type="entry name" value="P-loop containing nucleoside triphosphate hydrolases"/>
    <property type="match status" value="1"/>
</dbReference>
<feature type="domain" description="ABC transporter" evidence="11">
    <location>
        <begin position="9"/>
        <end position="247"/>
    </location>
</feature>
<dbReference type="InterPro" id="IPR050095">
    <property type="entry name" value="ECF_ABC_transporter_ATP-bd"/>
</dbReference>
<name>A0ABD6ADQ2_9EURY</name>
<evidence type="ECO:0000256" key="9">
    <source>
        <dbReference type="ARBA" id="ARBA00025157"/>
    </source>
</evidence>
<comment type="subcellular location">
    <subcellularLocation>
        <location evidence="1">Cell membrane</location>
    </subcellularLocation>
</comment>
<keyword evidence="13" id="KW-1185">Reference proteome</keyword>
<comment type="function">
    <text evidence="9">Probably part of an ABC transporter complex. Responsible for energy coupling to the transport system.</text>
</comment>
<dbReference type="RefSeq" id="WP_276305866.1">
    <property type="nucleotide sequence ID" value="NZ_CP119993.1"/>
</dbReference>
<dbReference type="InterPro" id="IPR027417">
    <property type="entry name" value="P-loop_NTPase"/>
</dbReference>
<evidence type="ECO:0000256" key="2">
    <source>
        <dbReference type="ARBA" id="ARBA00005417"/>
    </source>
</evidence>
<dbReference type="FunFam" id="3.40.50.300:FF:000224">
    <property type="entry name" value="Energy-coupling factor transporter ATP-binding protein EcfA"/>
    <property type="match status" value="1"/>
</dbReference>
<evidence type="ECO:0000256" key="7">
    <source>
        <dbReference type="ARBA" id="ARBA00022967"/>
    </source>
</evidence>
<sequence length="308" mass="33517">MIADGARALRFDGVEFSYVPGTRVLHGIDLTVDAGEFVTIIGQNGSGKSTLVKHINGLLTPDAGTVEVADRDGTTYSTDEHPMNVLARIVGYVFQNPDDQIFHTTVREEIEYGLKNVGVPASERAARVATVLDRVGLPIDGSENPFSFSKGQRQRLAIASVLAMRPQLICVDEPTTGQDRAESVRIMEILRDYNERGHTVVVITHDIALAAAYTDRVIAIKDGHVIADGPPERVFLDAGNLEETNIRPPQITQLGLALADEAPPGVLEEMWLTTADALEDVTSFLGRSERTDPADVTDPTVTERNYNN</sequence>
<dbReference type="SMART" id="SM00382">
    <property type="entry name" value="AAA"/>
    <property type="match status" value="1"/>
</dbReference>
<dbReference type="Gene3D" id="3.40.50.300">
    <property type="entry name" value="P-loop containing nucleotide triphosphate hydrolases"/>
    <property type="match status" value="1"/>
</dbReference>
<dbReference type="GO" id="GO:0005524">
    <property type="term" value="F:ATP binding"/>
    <property type="evidence" value="ECO:0007669"/>
    <property type="project" value="UniProtKB-KW"/>
</dbReference>
<feature type="region of interest" description="Disordered" evidence="10">
    <location>
        <begin position="285"/>
        <end position="308"/>
    </location>
</feature>
<dbReference type="CDD" id="cd03225">
    <property type="entry name" value="ABC_cobalt_CbiO_domain1"/>
    <property type="match status" value="1"/>
</dbReference>
<evidence type="ECO:0000256" key="5">
    <source>
        <dbReference type="ARBA" id="ARBA00022741"/>
    </source>
</evidence>
<evidence type="ECO:0000313" key="13">
    <source>
        <dbReference type="Proteomes" id="UP001596547"/>
    </source>
</evidence>
<dbReference type="InterPro" id="IPR015856">
    <property type="entry name" value="ABC_transpr_CbiO/EcfA_su"/>
</dbReference>
<evidence type="ECO:0000256" key="6">
    <source>
        <dbReference type="ARBA" id="ARBA00022840"/>
    </source>
</evidence>